<comment type="caution">
    <text evidence="2">The sequence shown here is derived from an EMBL/GenBank/DDBJ whole genome shotgun (WGS) entry which is preliminary data.</text>
</comment>
<name>A0AAD5JDP6_ACENE</name>
<gene>
    <name evidence="2" type="ORF">LWI28_012113</name>
</gene>
<keyword evidence="3" id="KW-1185">Reference proteome</keyword>
<evidence type="ECO:0000256" key="1">
    <source>
        <dbReference type="SAM" id="MobiDB-lite"/>
    </source>
</evidence>
<dbReference type="EMBL" id="JAJSOW010000003">
    <property type="protein sequence ID" value="KAI9195137.1"/>
    <property type="molecule type" value="Genomic_DNA"/>
</dbReference>
<feature type="region of interest" description="Disordered" evidence="1">
    <location>
        <begin position="140"/>
        <end position="171"/>
    </location>
</feature>
<organism evidence="2 3">
    <name type="scientific">Acer negundo</name>
    <name type="common">Box elder</name>
    <dbReference type="NCBI Taxonomy" id="4023"/>
    <lineage>
        <taxon>Eukaryota</taxon>
        <taxon>Viridiplantae</taxon>
        <taxon>Streptophyta</taxon>
        <taxon>Embryophyta</taxon>
        <taxon>Tracheophyta</taxon>
        <taxon>Spermatophyta</taxon>
        <taxon>Magnoliopsida</taxon>
        <taxon>eudicotyledons</taxon>
        <taxon>Gunneridae</taxon>
        <taxon>Pentapetalae</taxon>
        <taxon>rosids</taxon>
        <taxon>malvids</taxon>
        <taxon>Sapindales</taxon>
        <taxon>Sapindaceae</taxon>
        <taxon>Hippocastanoideae</taxon>
        <taxon>Acereae</taxon>
        <taxon>Acer</taxon>
    </lineage>
</organism>
<dbReference type="AlphaFoldDB" id="A0AAD5JDP6"/>
<evidence type="ECO:0000313" key="3">
    <source>
        <dbReference type="Proteomes" id="UP001064489"/>
    </source>
</evidence>
<accession>A0AAD5JDP6</accession>
<protein>
    <submittedName>
        <fullName evidence="2">Uncharacterized protein</fullName>
    </submittedName>
</protein>
<sequence length="187" mass="21089">MADKGRVDAEKKKAEKKKRMIVVSEGPSLVGEDTAHEPLPLLRPTIADRPTTSVVSTEGVAYLCVYGKDLLRNREMSSYRKMSSVDRIRHGQANMLQEKTFDRAVKDICTLLARSYSDFDFFAFDEDLKKATDSRVRKLSDPAVDKSENFSEESLSNKESGTMSSDDDDERFVADLALEKGKRTRHS</sequence>
<reference evidence="2" key="2">
    <citation type="submission" date="2023-02" db="EMBL/GenBank/DDBJ databases">
        <authorList>
            <person name="Swenson N.G."/>
            <person name="Wegrzyn J.L."/>
            <person name="Mcevoy S.L."/>
        </authorList>
    </citation>
    <scope>NUCLEOTIDE SEQUENCE</scope>
    <source>
        <strain evidence="2">91603</strain>
        <tissue evidence="2">Leaf</tissue>
    </source>
</reference>
<dbReference type="Proteomes" id="UP001064489">
    <property type="component" value="Chromosome 1"/>
</dbReference>
<feature type="compositionally biased region" description="Basic and acidic residues" evidence="1">
    <location>
        <begin position="140"/>
        <end position="149"/>
    </location>
</feature>
<proteinExistence type="predicted"/>
<evidence type="ECO:0000313" key="2">
    <source>
        <dbReference type="EMBL" id="KAI9195137.1"/>
    </source>
</evidence>
<feature type="compositionally biased region" description="Polar residues" evidence="1">
    <location>
        <begin position="152"/>
        <end position="164"/>
    </location>
</feature>
<reference evidence="2" key="1">
    <citation type="journal article" date="2022" name="Plant J.">
        <title>Strategies of tolerance reflected in two North American maple genomes.</title>
        <authorList>
            <person name="McEvoy S.L."/>
            <person name="Sezen U.U."/>
            <person name="Trouern-Trend A."/>
            <person name="McMahon S.M."/>
            <person name="Schaberg P.G."/>
            <person name="Yang J."/>
            <person name="Wegrzyn J.L."/>
            <person name="Swenson N.G."/>
        </authorList>
    </citation>
    <scope>NUCLEOTIDE SEQUENCE</scope>
    <source>
        <strain evidence="2">91603</strain>
    </source>
</reference>